<feature type="compositionally biased region" description="Basic residues" evidence="1">
    <location>
        <begin position="336"/>
        <end position="349"/>
    </location>
</feature>
<keyword evidence="3" id="KW-1185">Reference proteome</keyword>
<proteinExistence type="predicted"/>
<accession>A0A1E7EQV1</accession>
<dbReference type="EMBL" id="KV784381">
    <property type="protein sequence ID" value="OEU08186.1"/>
    <property type="molecule type" value="Genomic_DNA"/>
</dbReference>
<evidence type="ECO:0008006" key="4">
    <source>
        <dbReference type="Google" id="ProtNLM"/>
    </source>
</evidence>
<evidence type="ECO:0000313" key="3">
    <source>
        <dbReference type="Proteomes" id="UP000095751"/>
    </source>
</evidence>
<feature type="region of interest" description="Disordered" evidence="1">
    <location>
        <begin position="447"/>
        <end position="466"/>
    </location>
</feature>
<name>A0A1E7EQV1_9STRA</name>
<evidence type="ECO:0000313" key="2">
    <source>
        <dbReference type="EMBL" id="OEU08186.1"/>
    </source>
</evidence>
<sequence length="491" mass="56534">MEAQYNHSINNQTALKLKCLITLLFCAFSIIPNYNEYTTPLSFVDEDVSVIKSSSYTTRRSTSTTSIIPSPACKLFPSVIAGRYNSNNHNHNHNNTINYRGNDNENENSNNNNGKSSSSSSLPLPLSIQDQNYTRLVFLHMRKAGGTTIRHFLQNVVKSNNTSFQEFVHCEGHKKCLEFPNNENNDDGYHRYNMETNTSRNKKTLSRDTSGRTLYVTNLREPISRIVSNYRYDQRWDCDNKLLKMNTNTNTNTNENNTNSSNAAAKREYFIPTLENQDMSLEEFGLEQFPSFHKKSKNKNRKLWRCSTNCYSRWVTGMYYPTTDTDHPSSLLQKKQQQRQKKQKQKQKHQTQTQIQQKLTKYRQILSEESKKLLLQYDLIIVLEWLKYPEYVEAVENYFGGGSGSDDLFTGLLSKPPRPIYCSKSSKLANKLVPLDTEKLLLSPVVSSSSYNNDDNDSNDSNDSNDNVTLLQVLEKRNEIDISIYNTLTSC</sequence>
<feature type="region of interest" description="Disordered" evidence="1">
    <location>
        <begin position="85"/>
        <end position="125"/>
    </location>
</feature>
<dbReference type="Proteomes" id="UP000095751">
    <property type="component" value="Unassembled WGS sequence"/>
</dbReference>
<reference evidence="2 3" key="1">
    <citation type="submission" date="2016-09" db="EMBL/GenBank/DDBJ databases">
        <title>Extensive genetic diversity and differential bi-allelic expression allows diatom success in the polar Southern Ocean.</title>
        <authorList>
            <consortium name="DOE Joint Genome Institute"/>
            <person name="Mock T."/>
            <person name="Otillar R.P."/>
            <person name="Strauss J."/>
            <person name="Dupont C."/>
            <person name="Frickenhaus S."/>
            <person name="Maumus F."/>
            <person name="Mcmullan M."/>
            <person name="Sanges R."/>
            <person name="Schmutz J."/>
            <person name="Toseland A."/>
            <person name="Valas R."/>
            <person name="Veluchamy A."/>
            <person name="Ward B.J."/>
            <person name="Allen A."/>
            <person name="Barry K."/>
            <person name="Falciatore A."/>
            <person name="Ferrante M."/>
            <person name="Fortunato A.E."/>
            <person name="Gloeckner G."/>
            <person name="Gruber A."/>
            <person name="Hipkin R."/>
            <person name="Janech M."/>
            <person name="Kroth P."/>
            <person name="Leese F."/>
            <person name="Lindquist E."/>
            <person name="Lyon B.R."/>
            <person name="Martin J."/>
            <person name="Mayer C."/>
            <person name="Parker M."/>
            <person name="Quesneville H."/>
            <person name="Raymond J."/>
            <person name="Uhlig C."/>
            <person name="Valentin K.U."/>
            <person name="Worden A.Z."/>
            <person name="Armbrust E.V."/>
            <person name="Bowler C."/>
            <person name="Green B."/>
            <person name="Moulton V."/>
            <person name="Van Oosterhout C."/>
            <person name="Grigoriev I."/>
        </authorList>
    </citation>
    <scope>NUCLEOTIDE SEQUENCE [LARGE SCALE GENOMIC DNA]</scope>
    <source>
        <strain evidence="2 3">CCMP1102</strain>
    </source>
</reference>
<dbReference type="InParanoid" id="A0A1E7EQV1"/>
<gene>
    <name evidence="2" type="ORF">FRACYDRAFT_264647</name>
</gene>
<organism evidence="2 3">
    <name type="scientific">Fragilariopsis cylindrus CCMP1102</name>
    <dbReference type="NCBI Taxonomy" id="635003"/>
    <lineage>
        <taxon>Eukaryota</taxon>
        <taxon>Sar</taxon>
        <taxon>Stramenopiles</taxon>
        <taxon>Ochrophyta</taxon>
        <taxon>Bacillariophyta</taxon>
        <taxon>Bacillariophyceae</taxon>
        <taxon>Bacillariophycidae</taxon>
        <taxon>Bacillariales</taxon>
        <taxon>Bacillariaceae</taxon>
        <taxon>Fragilariopsis</taxon>
    </lineage>
</organism>
<dbReference type="AlphaFoldDB" id="A0A1E7EQV1"/>
<feature type="region of interest" description="Disordered" evidence="1">
    <location>
        <begin position="325"/>
        <end position="353"/>
    </location>
</feature>
<dbReference type="OrthoDB" id="48777at2759"/>
<dbReference type="Gene3D" id="3.40.50.300">
    <property type="entry name" value="P-loop containing nucleotide triphosphate hydrolases"/>
    <property type="match status" value="1"/>
</dbReference>
<feature type="compositionally biased region" description="Low complexity" evidence="1">
    <location>
        <begin position="85"/>
        <end position="95"/>
    </location>
</feature>
<dbReference type="KEGG" id="fcy:FRACYDRAFT_264647"/>
<protein>
    <recommendedName>
        <fullName evidence="4">Sulfotransferase domain-containing protein</fullName>
    </recommendedName>
</protein>
<evidence type="ECO:0000256" key="1">
    <source>
        <dbReference type="SAM" id="MobiDB-lite"/>
    </source>
</evidence>
<feature type="compositionally biased region" description="Low complexity" evidence="1">
    <location>
        <begin position="107"/>
        <end position="121"/>
    </location>
</feature>
<dbReference type="InterPro" id="IPR027417">
    <property type="entry name" value="P-loop_NTPase"/>
</dbReference>